<evidence type="ECO:0000313" key="2">
    <source>
        <dbReference type="EMBL" id="KDS48593.1"/>
    </source>
</evidence>
<comment type="caution">
    <text evidence="2">The sequence shown here is derived from an EMBL/GenBank/DDBJ whole genome shotgun (WGS) entry which is preliminary data.</text>
</comment>
<name>A0A078RZV2_BACUN</name>
<dbReference type="EMBL" id="JNHN01000179">
    <property type="protein sequence ID" value="KDS48593.1"/>
    <property type="molecule type" value="Genomic_DNA"/>
</dbReference>
<protein>
    <submittedName>
        <fullName evidence="2">Outer membrane beta-barrel domain protein</fullName>
    </submittedName>
</protein>
<feature type="domain" description="Outer membrane protein beta-barrel" evidence="1">
    <location>
        <begin position="42"/>
        <end position="216"/>
    </location>
</feature>
<evidence type="ECO:0000259" key="1">
    <source>
        <dbReference type="Pfam" id="PF13568"/>
    </source>
</evidence>
<proteinExistence type="predicted"/>
<gene>
    <name evidence="2" type="ORF">M094_2279</name>
</gene>
<organism evidence="2 3">
    <name type="scientific">Bacteroides uniformis str. 3978 T3 ii</name>
    <dbReference type="NCBI Taxonomy" id="1339349"/>
    <lineage>
        <taxon>Bacteria</taxon>
        <taxon>Pseudomonadati</taxon>
        <taxon>Bacteroidota</taxon>
        <taxon>Bacteroidia</taxon>
        <taxon>Bacteroidales</taxon>
        <taxon>Bacteroidaceae</taxon>
        <taxon>Bacteroides</taxon>
    </lineage>
</organism>
<dbReference type="Pfam" id="PF13568">
    <property type="entry name" value="OMP_b-brl_2"/>
    <property type="match status" value="1"/>
</dbReference>
<dbReference type="Proteomes" id="UP000028013">
    <property type="component" value="Unassembled WGS sequence"/>
</dbReference>
<sequence>MELRRILMGLYLLAFPAMMWGQTPVVPGTADEEHSGHRKETPVNFGFKGGFTSSLFLVSQFSVNGVPIDEVQNNYKIGYFGSLFMRINFDRHFLQPEISYNINRCNITFEKPLPEDAASGARLEEASITSSIHSIDIPVIYGYNFIKEGPYSLAVFGGPKVRYIWDRKSDIDFENFDQVNIRERLRPLNLSFTVGVSVTISRVFFDFRYDMGLHNISKSVTYDIPADNNAADENTKNEIRFHRRDNVLSFSFGVFF</sequence>
<accession>A0A078RZV2</accession>
<dbReference type="InterPro" id="IPR025665">
    <property type="entry name" value="Beta-barrel_OMP_2"/>
</dbReference>
<reference evidence="2 3" key="1">
    <citation type="submission" date="2014-04" db="EMBL/GenBank/DDBJ databases">
        <authorList>
            <person name="Sears C."/>
            <person name="Carroll K."/>
            <person name="Sack B.R."/>
            <person name="Qadri F."/>
            <person name="Myers L.L."/>
            <person name="Chung G.-T."/>
            <person name="Escheverria P."/>
            <person name="Fraser C.M."/>
            <person name="Sadzewicz L."/>
            <person name="Shefchek K.A."/>
            <person name="Tallon L."/>
            <person name="Das S.P."/>
            <person name="Daugherty S."/>
            <person name="Mongodin E.F."/>
        </authorList>
    </citation>
    <scope>NUCLEOTIDE SEQUENCE [LARGE SCALE GENOMIC DNA]</scope>
    <source>
        <strain evidence="2 3">3978 T3 ii</strain>
    </source>
</reference>
<dbReference type="AlphaFoldDB" id="A0A078RZV2"/>
<dbReference type="PATRIC" id="fig|1339349.3.peg.3400"/>
<dbReference type="RefSeq" id="WP_008663573.1">
    <property type="nucleotide sequence ID" value="NZ_JNHN01000179.1"/>
</dbReference>
<evidence type="ECO:0000313" key="3">
    <source>
        <dbReference type="Proteomes" id="UP000028013"/>
    </source>
</evidence>